<evidence type="ECO:0000313" key="1">
    <source>
        <dbReference type="EMBL" id="DAE22015.1"/>
    </source>
</evidence>
<dbReference type="Gene3D" id="3.40.50.1010">
    <property type="entry name" value="5'-nuclease"/>
    <property type="match status" value="1"/>
</dbReference>
<proteinExistence type="predicted"/>
<accession>A0A8S5QRV7</accession>
<dbReference type="Gene3D" id="1.10.150.20">
    <property type="entry name" value="5' to 3' exonuclease, C-terminal subdomain"/>
    <property type="match status" value="1"/>
</dbReference>
<dbReference type="SUPFAM" id="SSF88723">
    <property type="entry name" value="PIN domain-like"/>
    <property type="match status" value="1"/>
</dbReference>
<reference evidence="1" key="1">
    <citation type="journal article" date="2021" name="Proc. Natl. Acad. Sci. U.S.A.">
        <title>A Catalog of Tens of Thousands of Viruses from Human Metagenomes Reveals Hidden Associations with Chronic Diseases.</title>
        <authorList>
            <person name="Tisza M.J."/>
            <person name="Buck C.B."/>
        </authorList>
    </citation>
    <scope>NUCLEOTIDE SEQUENCE</scope>
    <source>
        <strain evidence="1">CtRnx2</strain>
    </source>
</reference>
<dbReference type="InterPro" id="IPR029060">
    <property type="entry name" value="PIN-like_dom_sf"/>
</dbReference>
<dbReference type="EMBL" id="BK015724">
    <property type="protein sequence ID" value="DAE22015.1"/>
    <property type="molecule type" value="Genomic_DNA"/>
</dbReference>
<dbReference type="SUPFAM" id="SSF47807">
    <property type="entry name" value="5' to 3' exonuclease, C-terminal subdomain"/>
    <property type="match status" value="1"/>
</dbReference>
<sequence>MAIHHTHLLVDGDPLTYRFGIADDPEEGIRNLWSYIQQVEQRVNADKTTIFLTGQDCNKGWRFHIARIKPYQGNRSSKPSGLPSRKTLWEHLKQSGGVTDDHSEADDLIVAMADRDPQHHVILSPDKDLRQSLAPVFGHTEEPLPFPKYQACWQILSGDRADNIPPLLKGYGPKTAEKFLRGIKTLGEAQEAIKGAAGTETLRLAEISALVLLGAPSPIQRLKDFWGRQEWLREPCRILAERCRE</sequence>
<protein>
    <submittedName>
        <fullName evidence="1">Exodeoxyribonuclease</fullName>
    </submittedName>
</protein>
<name>A0A8S5QRV7_9CAUD</name>
<organism evidence="1">
    <name type="scientific">Podoviridae sp. ctRnx2</name>
    <dbReference type="NCBI Taxonomy" id="2826555"/>
    <lineage>
        <taxon>Viruses</taxon>
        <taxon>Duplodnaviria</taxon>
        <taxon>Heunggongvirae</taxon>
        <taxon>Uroviricota</taxon>
        <taxon>Caudoviricetes</taxon>
    </lineage>
</organism>
<dbReference type="InterPro" id="IPR036279">
    <property type="entry name" value="5-3_exonuclease_C_sf"/>
</dbReference>